<comment type="similarity">
    <text evidence="2 8">Belongs to the metallo-dependent hydrolases superfamily. ATZ/TRZ family.</text>
</comment>
<comment type="cofactor">
    <cofactor evidence="8">
        <name>Zn(2+)</name>
        <dbReference type="ChEBI" id="CHEBI:29105"/>
    </cofactor>
    <text evidence="8">Binds 1 zinc ion per subunit.</text>
</comment>
<comment type="function">
    <text evidence="8">Catalyzes the hydrolytic deamination of guanine, producing xanthine and ammonia.</text>
</comment>
<keyword evidence="4 8" id="KW-0479">Metal-binding</keyword>
<dbReference type="EMBL" id="RBIL01000002">
    <property type="protein sequence ID" value="RKQ86493.1"/>
    <property type="molecule type" value="Genomic_DNA"/>
</dbReference>
<dbReference type="InterPro" id="IPR014311">
    <property type="entry name" value="Guanine_deaminase"/>
</dbReference>
<dbReference type="SUPFAM" id="SSF51338">
    <property type="entry name" value="Composite domain of metallo-dependent hydrolases"/>
    <property type="match status" value="2"/>
</dbReference>
<name>A0A660L3M2_9ACTN</name>
<evidence type="ECO:0000256" key="4">
    <source>
        <dbReference type="ARBA" id="ARBA00022723"/>
    </source>
</evidence>
<evidence type="ECO:0000256" key="2">
    <source>
        <dbReference type="ARBA" id="ARBA00006745"/>
    </source>
</evidence>
<comment type="catalytic activity">
    <reaction evidence="8">
        <text>guanine + H2O + H(+) = xanthine + NH4(+)</text>
        <dbReference type="Rhea" id="RHEA:14665"/>
        <dbReference type="ChEBI" id="CHEBI:15377"/>
        <dbReference type="ChEBI" id="CHEBI:15378"/>
        <dbReference type="ChEBI" id="CHEBI:16235"/>
        <dbReference type="ChEBI" id="CHEBI:17712"/>
        <dbReference type="ChEBI" id="CHEBI:28938"/>
        <dbReference type="EC" id="3.5.4.3"/>
    </reaction>
</comment>
<keyword evidence="6 8" id="KW-0862">Zinc</keyword>
<evidence type="ECO:0000256" key="8">
    <source>
        <dbReference type="RuleBase" id="RU366009"/>
    </source>
</evidence>
<keyword evidence="12" id="KW-1185">Reference proteome</keyword>
<dbReference type="PANTHER" id="PTHR11271:SF6">
    <property type="entry name" value="GUANINE DEAMINASE"/>
    <property type="match status" value="1"/>
</dbReference>
<feature type="domain" description="Amidohydrolase-related" evidence="9">
    <location>
        <begin position="65"/>
        <end position="429"/>
    </location>
</feature>
<dbReference type="InterPro" id="IPR054418">
    <property type="entry name" value="MQNX/HUTI_composite_N"/>
</dbReference>
<dbReference type="InterPro" id="IPR032466">
    <property type="entry name" value="Metal_Hydrolase"/>
</dbReference>
<dbReference type="GO" id="GO:0008270">
    <property type="term" value="F:zinc ion binding"/>
    <property type="evidence" value="ECO:0007669"/>
    <property type="project" value="UniProtKB-UniRule"/>
</dbReference>
<dbReference type="AlphaFoldDB" id="A0A660L3M2"/>
<dbReference type="InterPro" id="IPR006680">
    <property type="entry name" value="Amidohydro-rel"/>
</dbReference>
<dbReference type="InterPro" id="IPR011059">
    <property type="entry name" value="Metal-dep_hydrolase_composite"/>
</dbReference>
<dbReference type="RefSeq" id="WP_121254274.1">
    <property type="nucleotide sequence ID" value="NZ_RBIL01000002.1"/>
</dbReference>
<evidence type="ECO:0000259" key="9">
    <source>
        <dbReference type="Pfam" id="PF01979"/>
    </source>
</evidence>
<feature type="domain" description="Aminodeoxyfutalosine deaminase/Imidazolonepropionase-like composite" evidence="10">
    <location>
        <begin position="31"/>
        <end position="56"/>
    </location>
</feature>
<sequence>MAATTIIRARIAHTPRDPFTSDGALETFDDGAVAFADGTILATGPATEVLRQHPDADVLDRRDCVLIPGMVDTHVHYPQIPVIGAMGLELLEWLALRTLPEEAKMADLGHATKAAERFVRLLARNGTTSALVFGSHFPAAQHALFEAADAAGLRIASGLVTSDRNLRPELEVSPETAYEAGKALATRWHGHGRLRYAVTPRFSVSATEAMLGVSKTLLDETPGALFTSHVNESVGEIDFVKELFPHARDYVATYEDAGLLTSRSVLAHNVHVSDDELHRLADAHTAVAHCPSSNAFLSSGIFPMARHVEHGVRFGMGTDVGAGTGLSMLKEGLVAYHVQMVREEGHMLGPAHLLYLATLAGARAIGLDDETGDLTPGKAADLVLLKPPPGGTLEAVLEEAPDWNAALGAIFTLAREECVEETRVAGEPVYTSTK</sequence>
<dbReference type="InterPro" id="IPR051607">
    <property type="entry name" value="Metallo-dep_hydrolases"/>
</dbReference>
<protein>
    <recommendedName>
        <fullName evidence="3 7">Guanine deaminase</fullName>
        <shortName evidence="8">Guanase</shortName>
        <ecNumber evidence="3 7">3.5.4.3</ecNumber>
    </recommendedName>
    <alternativeName>
        <fullName evidence="8">Guanine aminohydrolase</fullName>
    </alternativeName>
</protein>
<dbReference type="UniPathway" id="UPA00603">
    <property type="reaction ID" value="UER00660"/>
</dbReference>
<dbReference type="NCBIfam" id="TIGR02967">
    <property type="entry name" value="guan_deamin"/>
    <property type="match status" value="1"/>
</dbReference>
<dbReference type="Gene3D" id="2.30.40.10">
    <property type="entry name" value="Urease, subunit C, domain 1"/>
    <property type="match status" value="1"/>
</dbReference>
<dbReference type="Pfam" id="PF01979">
    <property type="entry name" value="Amidohydro_1"/>
    <property type="match status" value="1"/>
</dbReference>
<reference evidence="11 12" key="1">
    <citation type="submission" date="2018-10" db="EMBL/GenBank/DDBJ databases">
        <title>Genomic Encyclopedia of Archaeal and Bacterial Type Strains, Phase II (KMG-II): from individual species to whole genera.</title>
        <authorList>
            <person name="Goeker M."/>
        </authorList>
    </citation>
    <scope>NUCLEOTIDE SEQUENCE [LARGE SCALE GENOMIC DNA]</scope>
    <source>
        <strain evidence="11 12">DSM 14954</strain>
    </source>
</reference>
<dbReference type="Gene3D" id="3.20.20.140">
    <property type="entry name" value="Metal-dependent hydrolases"/>
    <property type="match status" value="1"/>
</dbReference>
<evidence type="ECO:0000256" key="1">
    <source>
        <dbReference type="ARBA" id="ARBA00004984"/>
    </source>
</evidence>
<evidence type="ECO:0000259" key="10">
    <source>
        <dbReference type="Pfam" id="PF22039"/>
    </source>
</evidence>
<evidence type="ECO:0000256" key="6">
    <source>
        <dbReference type="ARBA" id="ARBA00022833"/>
    </source>
</evidence>
<gene>
    <name evidence="11" type="ORF">C8N24_4505</name>
</gene>
<dbReference type="NCBIfam" id="NF006679">
    <property type="entry name" value="PRK09228.1"/>
    <property type="match status" value="1"/>
</dbReference>
<evidence type="ECO:0000256" key="5">
    <source>
        <dbReference type="ARBA" id="ARBA00022801"/>
    </source>
</evidence>
<comment type="caution">
    <text evidence="11">The sequence shown here is derived from an EMBL/GenBank/DDBJ whole genome shotgun (WGS) entry which is preliminary data.</text>
</comment>
<evidence type="ECO:0000256" key="3">
    <source>
        <dbReference type="ARBA" id="ARBA00012781"/>
    </source>
</evidence>
<dbReference type="Proteomes" id="UP000278962">
    <property type="component" value="Unassembled WGS sequence"/>
</dbReference>
<dbReference type="GO" id="GO:0005829">
    <property type="term" value="C:cytosol"/>
    <property type="evidence" value="ECO:0007669"/>
    <property type="project" value="TreeGrafter"/>
</dbReference>
<keyword evidence="5 8" id="KW-0378">Hydrolase</keyword>
<comment type="pathway">
    <text evidence="1 8">Purine metabolism; guanine degradation; xanthine from guanine: step 1/1.</text>
</comment>
<evidence type="ECO:0000256" key="7">
    <source>
        <dbReference type="NCBIfam" id="TIGR02967"/>
    </source>
</evidence>
<evidence type="ECO:0000313" key="11">
    <source>
        <dbReference type="EMBL" id="RKQ86493.1"/>
    </source>
</evidence>
<proteinExistence type="inferred from homology"/>
<evidence type="ECO:0000313" key="12">
    <source>
        <dbReference type="Proteomes" id="UP000278962"/>
    </source>
</evidence>
<dbReference type="Pfam" id="PF22039">
    <property type="entry name" value="HUTI_composite_bact"/>
    <property type="match status" value="1"/>
</dbReference>
<dbReference type="PANTHER" id="PTHR11271">
    <property type="entry name" value="GUANINE DEAMINASE"/>
    <property type="match status" value="1"/>
</dbReference>
<dbReference type="GO" id="GO:0006147">
    <property type="term" value="P:guanine catabolic process"/>
    <property type="evidence" value="ECO:0007669"/>
    <property type="project" value="UniProtKB-UniRule"/>
</dbReference>
<accession>A0A660L3M2</accession>
<dbReference type="EC" id="3.5.4.3" evidence="3 7"/>
<dbReference type="SUPFAM" id="SSF51556">
    <property type="entry name" value="Metallo-dependent hydrolases"/>
    <property type="match status" value="1"/>
</dbReference>
<organism evidence="11 12">
    <name type="scientific">Solirubrobacter pauli</name>
    <dbReference type="NCBI Taxonomy" id="166793"/>
    <lineage>
        <taxon>Bacteria</taxon>
        <taxon>Bacillati</taxon>
        <taxon>Actinomycetota</taxon>
        <taxon>Thermoleophilia</taxon>
        <taxon>Solirubrobacterales</taxon>
        <taxon>Solirubrobacteraceae</taxon>
        <taxon>Solirubrobacter</taxon>
    </lineage>
</organism>
<dbReference type="GO" id="GO:0008892">
    <property type="term" value="F:guanine deaminase activity"/>
    <property type="evidence" value="ECO:0007669"/>
    <property type="project" value="UniProtKB-UniRule"/>
</dbReference>
<dbReference type="OrthoDB" id="3204583at2"/>